<feature type="domain" description="Cyclic nucleotide-binding" evidence="1">
    <location>
        <begin position="350"/>
        <end position="486"/>
    </location>
</feature>
<dbReference type="PANTHER" id="PTHR23011:SF28">
    <property type="entry name" value="CYCLIC NUCLEOTIDE-BINDING DOMAIN CONTAINING PROTEIN"/>
    <property type="match status" value="1"/>
</dbReference>
<dbReference type="SUPFAM" id="SSF51206">
    <property type="entry name" value="cAMP-binding domain-like"/>
    <property type="match status" value="2"/>
</dbReference>
<proteinExistence type="predicted"/>
<gene>
    <name evidence="3" type="ORF">HJC23_010607</name>
</gene>
<dbReference type="Gene3D" id="2.60.120.10">
    <property type="entry name" value="Jelly Rolls"/>
    <property type="match status" value="2"/>
</dbReference>
<dbReference type="Pfam" id="PF00027">
    <property type="entry name" value="cNMP_binding"/>
    <property type="match status" value="1"/>
</dbReference>
<dbReference type="PRINTS" id="PR01301">
    <property type="entry name" value="RGSPROTEIN"/>
</dbReference>
<dbReference type="EMBL" id="JABMIG020000135">
    <property type="protein sequence ID" value="KAL3789922.1"/>
    <property type="molecule type" value="Genomic_DNA"/>
</dbReference>
<comment type="caution">
    <text evidence="3">The sequence shown here is derived from an EMBL/GenBank/DDBJ whole genome shotgun (WGS) entry which is preliminary data.</text>
</comment>
<evidence type="ECO:0000259" key="1">
    <source>
        <dbReference type="PROSITE" id="PS50042"/>
    </source>
</evidence>
<protein>
    <recommendedName>
        <fullName evidence="5">cGMP-dependent protein kinase</fullName>
    </recommendedName>
</protein>
<dbReference type="InterPro" id="IPR018490">
    <property type="entry name" value="cNMP-bd_dom_sf"/>
</dbReference>
<evidence type="ECO:0000313" key="4">
    <source>
        <dbReference type="Proteomes" id="UP001516023"/>
    </source>
</evidence>
<dbReference type="Gene3D" id="1.10.167.10">
    <property type="entry name" value="Regulator of G-protein Signalling 4, domain 2"/>
    <property type="match status" value="1"/>
</dbReference>
<dbReference type="CDD" id="cd00038">
    <property type="entry name" value="CAP_ED"/>
    <property type="match status" value="2"/>
</dbReference>
<dbReference type="InterPro" id="IPR014710">
    <property type="entry name" value="RmlC-like_jellyroll"/>
</dbReference>
<dbReference type="Pfam" id="PF00615">
    <property type="entry name" value="RGS"/>
    <property type="match status" value="1"/>
</dbReference>
<evidence type="ECO:0000259" key="2">
    <source>
        <dbReference type="PROSITE" id="PS50132"/>
    </source>
</evidence>
<dbReference type="Proteomes" id="UP001516023">
    <property type="component" value="Unassembled WGS sequence"/>
</dbReference>
<dbReference type="SMART" id="SM00100">
    <property type="entry name" value="cNMP"/>
    <property type="match status" value="2"/>
</dbReference>
<sequence>MGTAMSVHCSRKSSSRTEILLARTAEFLKHTPFHRYLTPENIQEFATCFLDTLKSPPGKKIDLDSQRIYIVAEGQVDLSTTYPEGLAKVEAAGYLCRKREGDIIFLKHTKENVRTKIPIKNKQIQDLSEDIIVTGSGDSEILLLCADMMELDNFIKNHPNLTTVIENITTTQIEDKLLLMPFLQHVPPSKLCVFAAMCRYEALDSGQTVFEEDDQAEKLYLVLSGVAQVIAKETPATRVLHAIASKKNLFSEQSVALQRSLECSCQKHTLEQSTEIVIAELKSGDYFGETGLIFNIDRTCKVRTSEKALFLTVHKMDFRNFLKICPMEKSLEVVIKERMVSKLSSLAIPFLSGIPQEMYCKLTDSVTINAVPKDHVIFRQGDVGDKFYIIVHGSVHVTANTESEESDSENEFAPEAKSESRLGTLTPGQYFGEMALVKNNGNNLRRATVTSSKKSILLSIDKESFHTIFESNSDALAEFELRVLKSHAQLCHILKHTLGRASFRDFLEKEHAGENIDFWVAATSFANEFPQLSNGQSQARAKQIFLTFCTEYADRQVNLPHKVMLELDSLIHGEGDLTPDVFNSALSEIYKLMEKDNFRRYKASKDFKDYLGGLGIL</sequence>
<dbReference type="InterPro" id="IPR036305">
    <property type="entry name" value="RGS_sf"/>
</dbReference>
<keyword evidence="4" id="KW-1185">Reference proteome</keyword>
<dbReference type="PROSITE" id="PS50042">
    <property type="entry name" value="CNMP_BINDING_3"/>
    <property type="match status" value="2"/>
</dbReference>
<accession>A0ABD3PQ19</accession>
<reference evidence="3 4" key="1">
    <citation type="journal article" date="2020" name="G3 (Bethesda)">
        <title>Improved Reference Genome for Cyclotella cryptica CCMP332, a Model for Cell Wall Morphogenesis, Salinity Adaptation, and Lipid Production in Diatoms (Bacillariophyta).</title>
        <authorList>
            <person name="Roberts W.R."/>
            <person name="Downey K.M."/>
            <person name="Ruck E.C."/>
            <person name="Traller J.C."/>
            <person name="Alverson A.J."/>
        </authorList>
    </citation>
    <scope>NUCLEOTIDE SEQUENCE [LARGE SCALE GENOMIC DNA]</scope>
    <source>
        <strain evidence="3 4">CCMP332</strain>
    </source>
</reference>
<organism evidence="3 4">
    <name type="scientific">Cyclotella cryptica</name>
    <dbReference type="NCBI Taxonomy" id="29204"/>
    <lineage>
        <taxon>Eukaryota</taxon>
        <taxon>Sar</taxon>
        <taxon>Stramenopiles</taxon>
        <taxon>Ochrophyta</taxon>
        <taxon>Bacillariophyta</taxon>
        <taxon>Coscinodiscophyceae</taxon>
        <taxon>Thalassiosirophycidae</taxon>
        <taxon>Stephanodiscales</taxon>
        <taxon>Stephanodiscaceae</taxon>
        <taxon>Cyclotella</taxon>
    </lineage>
</organism>
<dbReference type="PROSITE" id="PS50132">
    <property type="entry name" value="RGS"/>
    <property type="match status" value="1"/>
</dbReference>
<dbReference type="InterPro" id="IPR044926">
    <property type="entry name" value="RGS_subdomain_2"/>
</dbReference>
<dbReference type="SUPFAM" id="SSF48097">
    <property type="entry name" value="Regulator of G-protein signaling, RGS"/>
    <property type="match status" value="1"/>
</dbReference>
<evidence type="ECO:0008006" key="5">
    <source>
        <dbReference type="Google" id="ProtNLM"/>
    </source>
</evidence>
<dbReference type="SMART" id="SM00315">
    <property type="entry name" value="RGS"/>
    <property type="match status" value="1"/>
</dbReference>
<dbReference type="PANTHER" id="PTHR23011">
    <property type="entry name" value="CYCLIC NUCLEOTIDE-BINDING DOMAIN CONTAINING PROTEIN"/>
    <property type="match status" value="1"/>
</dbReference>
<name>A0ABD3PQ19_9STRA</name>
<evidence type="ECO:0000313" key="3">
    <source>
        <dbReference type="EMBL" id="KAL3789922.1"/>
    </source>
</evidence>
<dbReference type="CDD" id="cd07440">
    <property type="entry name" value="RGS"/>
    <property type="match status" value="1"/>
</dbReference>
<feature type="domain" description="Cyclic nucleotide-binding" evidence="1">
    <location>
        <begin position="182"/>
        <end position="322"/>
    </location>
</feature>
<dbReference type="InterPro" id="IPR016137">
    <property type="entry name" value="RGS"/>
</dbReference>
<feature type="domain" description="RGS" evidence="2">
    <location>
        <begin position="489"/>
        <end position="611"/>
    </location>
</feature>
<dbReference type="AlphaFoldDB" id="A0ABD3PQ19"/>
<dbReference type="InterPro" id="IPR000595">
    <property type="entry name" value="cNMP-bd_dom"/>
</dbReference>